<dbReference type="InterPro" id="IPR014756">
    <property type="entry name" value="Ig_E-set"/>
</dbReference>
<organism evidence="4">
    <name type="scientific">Soboliphyme baturini</name>
    <dbReference type="NCBI Taxonomy" id="241478"/>
    <lineage>
        <taxon>Eukaryota</taxon>
        <taxon>Metazoa</taxon>
        <taxon>Ecdysozoa</taxon>
        <taxon>Nematoda</taxon>
        <taxon>Enoplea</taxon>
        <taxon>Dorylaimia</taxon>
        <taxon>Dioctophymatida</taxon>
        <taxon>Dioctophymatoidea</taxon>
        <taxon>Soboliphymatidae</taxon>
        <taxon>Soboliphyme</taxon>
    </lineage>
</organism>
<dbReference type="SMART" id="SM01017">
    <property type="entry name" value="Arrestin_C"/>
    <property type="match status" value="1"/>
</dbReference>
<accession>A0A183ISQ3</accession>
<evidence type="ECO:0000259" key="1">
    <source>
        <dbReference type="SMART" id="SM01017"/>
    </source>
</evidence>
<reference evidence="4" key="1">
    <citation type="submission" date="2016-06" db="UniProtKB">
        <authorList>
            <consortium name="WormBaseParasite"/>
        </authorList>
    </citation>
    <scope>IDENTIFICATION</scope>
</reference>
<reference evidence="2 3" key="2">
    <citation type="submission" date="2018-11" db="EMBL/GenBank/DDBJ databases">
        <authorList>
            <consortium name="Pathogen Informatics"/>
        </authorList>
    </citation>
    <scope>NUCLEOTIDE SEQUENCE [LARGE SCALE GENOMIC DNA]</scope>
</reference>
<dbReference type="AlphaFoldDB" id="A0A183ISQ3"/>
<dbReference type="InterPro" id="IPR011022">
    <property type="entry name" value="Arrestin_C-like"/>
</dbReference>
<dbReference type="OrthoDB" id="2333384at2759"/>
<dbReference type="InterPro" id="IPR050357">
    <property type="entry name" value="Arrestin_domain-protein"/>
</dbReference>
<protein>
    <submittedName>
        <fullName evidence="4">Arrestin_C domain-containing protein</fullName>
    </submittedName>
</protein>
<feature type="domain" description="Arrestin C-terminal-like" evidence="1">
    <location>
        <begin position="63"/>
        <end position="191"/>
    </location>
</feature>
<dbReference type="WBParaSite" id="SBAD_0000691001-mRNA-1">
    <property type="protein sequence ID" value="SBAD_0000691001-mRNA-1"/>
    <property type="gene ID" value="SBAD_0000691001"/>
</dbReference>
<dbReference type="Pfam" id="PF02752">
    <property type="entry name" value="Arrestin_C"/>
    <property type="match status" value="1"/>
</dbReference>
<gene>
    <name evidence="2" type="ORF">SBAD_LOCUS6648</name>
</gene>
<dbReference type="Gene3D" id="2.60.40.640">
    <property type="match status" value="1"/>
</dbReference>
<evidence type="ECO:0000313" key="4">
    <source>
        <dbReference type="WBParaSite" id="SBAD_0000691001-mRNA-1"/>
    </source>
</evidence>
<sequence>MNPEFLNFRYTCKATLERPWDFDIVCKSAFTVIGLQKVDYCENLLKQVLLSESNSKLTFCFLRNSVATAHLKVAETMHVLGDTVVVNVRLENKSKRSLHSSRLVIRQRTRYKAKDFSGNDHYKDSMKEVTALSVPIKSSSGEDDWQEERIVIPSMTPLFKCKIIDIGYQLCYEIDQIISIAAPIVVVVLDRDMRVAEERPKKRIFTRPKLHDIERVSIMRNGAKGGGGFRSHIKLGQFRGKQLVYKPSVLGGNDITDSNECMHYGSSSFTPVYPCIEDIKSPENGTPTAAIVEQSS</sequence>
<dbReference type="PANTHER" id="PTHR11188">
    <property type="entry name" value="ARRESTIN DOMAIN CONTAINING PROTEIN"/>
    <property type="match status" value="1"/>
</dbReference>
<dbReference type="EMBL" id="UZAM01009924">
    <property type="protein sequence ID" value="VDP10492.1"/>
    <property type="molecule type" value="Genomic_DNA"/>
</dbReference>
<evidence type="ECO:0000313" key="2">
    <source>
        <dbReference type="EMBL" id="VDP10492.1"/>
    </source>
</evidence>
<dbReference type="PANTHER" id="PTHR11188:SF176">
    <property type="entry name" value="ARRESTIN DOMAIN-CONTAINING PROTEIN 1"/>
    <property type="match status" value="1"/>
</dbReference>
<dbReference type="GO" id="GO:0005737">
    <property type="term" value="C:cytoplasm"/>
    <property type="evidence" value="ECO:0007669"/>
    <property type="project" value="TreeGrafter"/>
</dbReference>
<dbReference type="Proteomes" id="UP000270296">
    <property type="component" value="Unassembled WGS sequence"/>
</dbReference>
<dbReference type="InterPro" id="IPR014752">
    <property type="entry name" value="Arrestin-like_C"/>
</dbReference>
<name>A0A183ISQ3_9BILA</name>
<proteinExistence type="predicted"/>
<evidence type="ECO:0000313" key="3">
    <source>
        <dbReference type="Proteomes" id="UP000270296"/>
    </source>
</evidence>
<keyword evidence="3" id="KW-1185">Reference proteome</keyword>
<dbReference type="SUPFAM" id="SSF81296">
    <property type="entry name" value="E set domains"/>
    <property type="match status" value="1"/>
</dbReference>
<dbReference type="GO" id="GO:0015031">
    <property type="term" value="P:protein transport"/>
    <property type="evidence" value="ECO:0007669"/>
    <property type="project" value="TreeGrafter"/>
</dbReference>